<evidence type="ECO:0000313" key="7">
    <source>
        <dbReference type="EMBL" id="KAK7409081.1"/>
    </source>
</evidence>
<gene>
    <name evidence="7" type="ORF">QQX98_008742</name>
</gene>
<evidence type="ECO:0000256" key="6">
    <source>
        <dbReference type="SAM" id="Phobius"/>
    </source>
</evidence>
<keyword evidence="8" id="KW-1185">Reference proteome</keyword>
<evidence type="ECO:0000256" key="2">
    <source>
        <dbReference type="ARBA" id="ARBA00022692"/>
    </source>
</evidence>
<keyword evidence="2 6" id="KW-0812">Transmembrane</keyword>
<protein>
    <recommendedName>
        <fullName evidence="9">Glucose receptor Git3 N-terminal domain-containing protein</fullName>
    </recommendedName>
</protein>
<evidence type="ECO:0008006" key="9">
    <source>
        <dbReference type="Google" id="ProtNLM"/>
    </source>
</evidence>
<feature type="region of interest" description="Disordered" evidence="5">
    <location>
        <begin position="97"/>
        <end position="180"/>
    </location>
</feature>
<name>A0ABR1GUC0_9HYPO</name>
<feature type="compositionally biased region" description="Basic and acidic residues" evidence="5">
    <location>
        <begin position="136"/>
        <end position="149"/>
    </location>
</feature>
<feature type="transmembrane region" description="Helical" evidence="6">
    <location>
        <begin position="28"/>
        <end position="48"/>
    </location>
</feature>
<keyword evidence="4 6" id="KW-0472">Membrane</keyword>
<organism evidence="7 8">
    <name type="scientific">Neonectria punicea</name>
    <dbReference type="NCBI Taxonomy" id="979145"/>
    <lineage>
        <taxon>Eukaryota</taxon>
        <taxon>Fungi</taxon>
        <taxon>Dikarya</taxon>
        <taxon>Ascomycota</taxon>
        <taxon>Pezizomycotina</taxon>
        <taxon>Sordariomycetes</taxon>
        <taxon>Hypocreomycetidae</taxon>
        <taxon>Hypocreales</taxon>
        <taxon>Nectriaceae</taxon>
        <taxon>Neonectria</taxon>
    </lineage>
</organism>
<reference evidence="7 8" key="1">
    <citation type="journal article" date="2025" name="Microbiol. Resour. Announc.">
        <title>Draft genome sequences for Neonectria magnoliae and Neonectria punicea, canker pathogens of Liriodendron tulipifera and Acer saccharum in West Virginia.</title>
        <authorList>
            <person name="Petronek H.M."/>
            <person name="Kasson M.T."/>
            <person name="Metheny A.M."/>
            <person name="Stauder C.M."/>
            <person name="Lovett B."/>
            <person name="Lynch S.C."/>
            <person name="Garnas J.R."/>
            <person name="Kasson L.R."/>
            <person name="Stajich J.E."/>
        </authorList>
    </citation>
    <scope>NUCLEOTIDE SEQUENCE [LARGE SCALE GENOMIC DNA]</scope>
    <source>
        <strain evidence="7 8">NRRL 64653</strain>
    </source>
</reference>
<evidence type="ECO:0000256" key="1">
    <source>
        <dbReference type="ARBA" id="ARBA00004141"/>
    </source>
</evidence>
<feature type="transmembrane region" description="Helical" evidence="6">
    <location>
        <begin position="199"/>
        <end position="217"/>
    </location>
</feature>
<dbReference type="EMBL" id="JAZAVJ010000163">
    <property type="protein sequence ID" value="KAK7409081.1"/>
    <property type="molecule type" value="Genomic_DNA"/>
</dbReference>
<keyword evidence="3 6" id="KW-1133">Transmembrane helix</keyword>
<comment type="caution">
    <text evidence="7">The sequence shown here is derived from an EMBL/GenBank/DDBJ whole genome shotgun (WGS) entry which is preliminary data.</text>
</comment>
<evidence type="ECO:0000256" key="5">
    <source>
        <dbReference type="SAM" id="MobiDB-lite"/>
    </source>
</evidence>
<evidence type="ECO:0000256" key="4">
    <source>
        <dbReference type="ARBA" id="ARBA00023136"/>
    </source>
</evidence>
<dbReference type="PANTHER" id="PTHR23112">
    <property type="entry name" value="G PROTEIN-COUPLED RECEPTOR 157-RELATED"/>
    <property type="match status" value="1"/>
</dbReference>
<sequence>MGEITPVGGNWCWISATRVDLRYALTHGWRFLVIFSTIAIYVYIWIYLRQHLWSKRVGNRSSTFGSTGCTTNSAYSCFGSRSGFKAVEGEEAELDDLGPTSKAVLTQPRSSLTARPGSSDIERDGSAYNSINEVNGSDRRDMMDNKEISTPRISHPPPAYLPTPQDRSKRQHDPLQTNVSEFPMRRDTSRVEREIRRMMLLNGYPLMYVLLWIPGLINRLMEASGNAPSPTVGAALQVSTQFVGFANALTYGFNNHLRDRLKGMYLTPAVLKIRRTFER</sequence>
<dbReference type="Proteomes" id="UP001498476">
    <property type="component" value="Unassembled WGS sequence"/>
</dbReference>
<proteinExistence type="predicted"/>
<comment type="subcellular location">
    <subcellularLocation>
        <location evidence="1">Membrane</location>
        <topology evidence="1">Multi-pass membrane protein</topology>
    </subcellularLocation>
</comment>
<feature type="compositionally biased region" description="Polar residues" evidence="5">
    <location>
        <begin position="103"/>
        <end position="113"/>
    </location>
</feature>
<accession>A0ABR1GUC0</accession>
<evidence type="ECO:0000256" key="3">
    <source>
        <dbReference type="ARBA" id="ARBA00022989"/>
    </source>
</evidence>
<dbReference type="PANTHER" id="PTHR23112:SF37">
    <property type="entry name" value="G PROTEIN-COUPLED RECEPTOR GPR1"/>
    <property type="match status" value="1"/>
</dbReference>
<evidence type="ECO:0000313" key="8">
    <source>
        <dbReference type="Proteomes" id="UP001498476"/>
    </source>
</evidence>
<feature type="transmembrane region" description="Helical" evidence="6">
    <location>
        <begin position="232"/>
        <end position="254"/>
    </location>
</feature>